<comment type="caution">
    <text evidence="2">The sequence shown here is derived from an EMBL/GenBank/DDBJ whole genome shotgun (WGS) entry which is preliminary data.</text>
</comment>
<accession>A0A5D3AYK6</accession>
<dbReference type="AlphaFoldDB" id="A0A5D3AYK6"/>
<name>A0A5D3AYK6_9TREE</name>
<evidence type="ECO:0008006" key="4">
    <source>
        <dbReference type="Google" id="ProtNLM"/>
    </source>
</evidence>
<protein>
    <recommendedName>
        <fullName evidence="4">BZIP domain-containing protein</fullName>
    </recommendedName>
</protein>
<keyword evidence="3" id="KW-1185">Reference proteome</keyword>
<feature type="compositionally biased region" description="Basic residues" evidence="1">
    <location>
        <begin position="55"/>
        <end position="66"/>
    </location>
</feature>
<evidence type="ECO:0000256" key="1">
    <source>
        <dbReference type="SAM" id="MobiDB-lite"/>
    </source>
</evidence>
<dbReference type="EMBL" id="NIDF01000041">
    <property type="protein sequence ID" value="TYJ55349.1"/>
    <property type="molecule type" value="Genomic_DNA"/>
</dbReference>
<reference evidence="2 3" key="1">
    <citation type="submission" date="2017-05" db="EMBL/GenBank/DDBJ databases">
        <title>The Genome Sequence of Tsuchiyaea wingfieldii DSM 27421.</title>
        <authorList>
            <person name="Cuomo C."/>
            <person name="Passer A."/>
            <person name="Billmyre B."/>
            <person name="Heitman J."/>
        </authorList>
    </citation>
    <scope>NUCLEOTIDE SEQUENCE [LARGE SCALE GENOMIC DNA]</scope>
    <source>
        <strain evidence="2 3">DSM 27421</strain>
    </source>
</reference>
<feature type="compositionally biased region" description="Low complexity" evidence="1">
    <location>
        <begin position="19"/>
        <end position="35"/>
    </location>
</feature>
<evidence type="ECO:0000313" key="2">
    <source>
        <dbReference type="EMBL" id="TYJ55349.1"/>
    </source>
</evidence>
<feature type="compositionally biased region" description="Polar residues" evidence="1">
    <location>
        <begin position="81"/>
        <end position="93"/>
    </location>
</feature>
<sequence>MSDYQQKTNDDASQNLTENTTPTNSSAANTSSSSSAKKRRRRGSMLYSNPDWLSKRRQTKSARKSRAAVQNRVAELEETSTRLQSTTESTQNENEWLKAMIEELQLIKTQAEKEEEELKTQAEKQEEELKTQAEKEEEALKAQAEKEEEELFQWVDWEATANVIDSEENTNQLYVSTRNIVR</sequence>
<dbReference type="Proteomes" id="UP000322245">
    <property type="component" value="Unassembled WGS sequence"/>
</dbReference>
<evidence type="ECO:0000313" key="3">
    <source>
        <dbReference type="Proteomes" id="UP000322245"/>
    </source>
</evidence>
<gene>
    <name evidence="2" type="ORF">B9479_003964</name>
</gene>
<feature type="compositionally biased region" description="Polar residues" evidence="1">
    <location>
        <begin position="1"/>
        <end position="18"/>
    </location>
</feature>
<feature type="region of interest" description="Disordered" evidence="1">
    <location>
        <begin position="112"/>
        <end position="144"/>
    </location>
</feature>
<organism evidence="2 3">
    <name type="scientific">Cryptococcus floricola</name>
    <dbReference type="NCBI Taxonomy" id="2591691"/>
    <lineage>
        <taxon>Eukaryota</taxon>
        <taxon>Fungi</taxon>
        <taxon>Dikarya</taxon>
        <taxon>Basidiomycota</taxon>
        <taxon>Agaricomycotina</taxon>
        <taxon>Tremellomycetes</taxon>
        <taxon>Tremellales</taxon>
        <taxon>Cryptococcaceae</taxon>
        <taxon>Cryptococcus</taxon>
    </lineage>
</organism>
<proteinExistence type="predicted"/>
<feature type="region of interest" description="Disordered" evidence="1">
    <location>
        <begin position="1"/>
        <end position="93"/>
    </location>
</feature>